<evidence type="ECO:0000313" key="9">
    <source>
        <dbReference type="EMBL" id="OAA29707.1"/>
    </source>
</evidence>
<keyword evidence="10" id="KW-1185">Reference proteome</keyword>
<dbReference type="EMBL" id="JFHK01000017">
    <property type="protein sequence ID" value="OAA29707.1"/>
    <property type="molecule type" value="Genomic_DNA"/>
</dbReference>
<comment type="caution">
    <text evidence="9">The sequence shown here is derived from an EMBL/GenBank/DDBJ whole genome shotgun (WGS) entry which is preliminary data.</text>
</comment>
<organism evidence="9 10">
    <name type="scientific">Kosmotoga arenicorallina S304</name>
    <dbReference type="NCBI Taxonomy" id="1453497"/>
    <lineage>
        <taxon>Bacteria</taxon>
        <taxon>Thermotogati</taxon>
        <taxon>Thermotogota</taxon>
        <taxon>Thermotogae</taxon>
        <taxon>Kosmotogales</taxon>
        <taxon>Kosmotogaceae</taxon>
        <taxon>Kosmotoga</taxon>
    </lineage>
</organism>
<feature type="transmembrane region" description="Helical" evidence="8">
    <location>
        <begin position="267"/>
        <end position="286"/>
    </location>
</feature>
<dbReference type="InterPro" id="IPR051050">
    <property type="entry name" value="Lipid_II_flippase_MurJ/MviN"/>
</dbReference>
<accession>A0A176JZW7</accession>
<dbReference type="PANTHER" id="PTHR47019:SF1">
    <property type="entry name" value="LIPID II FLIPPASE MURJ"/>
    <property type="match status" value="1"/>
</dbReference>
<dbReference type="Proteomes" id="UP000077339">
    <property type="component" value="Unassembled WGS sequence"/>
</dbReference>
<feature type="transmembrane region" description="Helical" evidence="8">
    <location>
        <begin position="405"/>
        <end position="426"/>
    </location>
</feature>
<sequence>MTNGSIAQSIAAGTIVITLLALLSKSLGFIREIIIANLFGTSWRLDAVFIALTPVTTTIGIATGGIIAIFFPIYHGLKLKDPERAKIYAGSLLKLYSIIFLSLGAVFLIFPEIIIKLFAPGFSDEVLDYAARKLMYLSVLPLINGSQALLGALLRAERYFFQYGIAQLIFNFVAIPVIYFGAPYLSEASYVLAMILGNFLVVLLYLRYARKFASFKGDFILPETAQTFKYAFPFMLSASLSTINIVVDKMFVSTLPAGRVSSLQYSTTLLGIISTIVTIFTMTSYTELSEKVAAMDIKGAQERMRKTVTSSLNIAIPLTAWIVVMAEYLIRIVFQRGAFSAESTMLVSAALLGYSALLILRPISTVSSNFLTSTKKVKWVFYVVPISITANAFFDWVLIKPFSHAGVAASTSLVLLISTIIRIHIVKHYGVVFLPISRIFKQIVIVSAVAVAVFFSRNILGSFTWIILGNAAFIILFVVMAFDELKTSYSKIKAFFRKKLK</sequence>
<dbReference type="RefSeq" id="WP_068347926.1">
    <property type="nucleotide sequence ID" value="NZ_JFHK01000017.1"/>
</dbReference>
<dbReference type="STRING" id="1453497.AT15_01310"/>
<evidence type="ECO:0000256" key="1">
    <source>
        <dbReference type="ARBA" id="ARBA00004651"/>
    </source>
</evidence>
<reference evidence="9 10" key="1">
    <citation type="submission" date="2014-02" db="EMBL/GenBank/DDBJ databases">
        <title>Kosmotoga genome sequencing.</title>
        <authorList>
            <person name="Pollo S.M."/>
            <person name="Charchuk R."/>
            <person name="Nesbo C.L."/>
        </authorList>
    </citation>
    <scope>NUCLEOTIDE SEQUENCE [LARGE SCALE GENOMIC DNA]</scope>
    <source>
        <strain evidence="9 10">S304</strain>
    </source>
</reference>
<feature type="transmembrane region" description="Helical" evidence="8">
    <location>
        <begin position="307"/>
        <end position="326"/>
    </location>
</feature>
<dbReference type="GO" id="GO:0015648">
    <property type="term" value="F:lipid-linked peptidoglycan transporter activity"/>
    <property type="evidence" value="ECO:0007669"/>
    <property type="project" value="TreeGrafter"/>
</dbReference>
<protein>
    <submittedName>
        <fullName evidence="9">Membrane protein, virulence factor</fullName>
    </submittedName>
</protein>
<dbReference type="PANTHER" id="PTHR47019">
    <property type="entry name" value="LIPID II FLIPPASE MURJ"/>
    <property type="match status" value="1"/>
</dbReference>
<feature type="transmembrane region" description="Helical" evidence="8">
    <location>
        <begin position="47"/>
        <end position="74"/>
    </location>
</feature>
<keyword evidence="4" id="KW-0133">Cell shape</keyword>
<evidence type="ECO:0000256" key="4">
    <source>
        <dbReference type="ARBA" id="ARBA00022960"/>
    </source>
</evidence>
<keyword evidence="3 8" id="KW-0812">Transmembrane</keyword>
<feature type="transmembrane region" description="Helical" evidence="8">
    <location>
        <begin position="438"/>
        <end position="456"/>
    </location>
</feature>
<feature type="transmembrane region" description="Helical" evidence="8">
    <location>
        <begin position="188"/>
        <end position="206"/>
    </location>
</feature>
<keyword evidence="7 8" id="KW-0472">Membrane</keyword>
<feature type="transmembrane region" description="Helical" evidence="8">
    <location>
        <begin position="227"/>
        <end position="247"/>
    </location>
</feature>
<keyword evidence="5" id="KW-0573">Peptidoglycan synthesis</keyword>
<evidence type="ECO:0000256" key="5">
    <source>
        <dbReference type="ARBA" id="ARBA00022984"/>
    </source>
</evidence>
<name>A0A176JZW7_9BACT</name>
<evidence type="ECO:0000256" key="3">
    <source>
        <dbReference type="ARBA" id="ARBA00022692"/>
    </source>
</evidence>
<feature type="transmembrane region" description="Helical" evidence="8">
    <location>
        <begin position="160"/>
        <end position="182"/>
    </location>
</feature>
<dbReference type="Pfam" id="PF03023">
    <property type="entry name" value="MurJ"/>
    <property type="match status" value="1"/>
</dbReference>
<evidence type="ECO:0000256" key="8">
    <source>
        <dbReference type="SAM" id="Phobius"/>
    </source>
</evidence>
<gene>
    <name evidence="9" type="ORF">AT15_01310</name>
</gene>
<evidence type="ECO:0000256" key="7">
    <source>
        <dbReference type="ARBA" id="ARBA00023136"/>
    </source>
</evidence>
<feature type="transmembrane region" description="Helical" evidence="8">
    <location>
        <begin position="379"/>
        <end position="399"/>
    </location>
</feature>
<dbReference type="GO" id="GO:0008360">
    <property type="term" value="P:regulation of cell shape"/>
    <property type="evidence" value="ECO:0007669"/>
    <property type="project" value="UniProtKB-KW"/>
</dbReference>
<feature type="transmembrane region" description="Helical" evidence="8">
    <location>
        <begin position="338"/>
        <end position="359"/>
    </location>
</feature>
<keyword evidence="2" id="KW-1003">Cell membrane</keyword>
<feature type="transmembrane region" description="Helical" evidence="8">
    <location>
        <begin position="134"/>
        <end position="153"/>
    </location>
</feature>
<feature type="transmembrane region" description="Helical" evidence="8">
    <location>
        <begin position="462"/>
        <end position="482"/>
    </location>
</feature>
<dbReference type="GO" id="GO:0005886">
    <property type="term" value="C:plasma membrane"/>
    <property type="evidence" value="ECO:0007669"/>
    <property type="project" value="UniProtKB-SubCell"/>
</dbReference>
<keyword evidence="6 8" id="KW-1133">Transmembrane helix</keyword>
<evidence type="ECO:0000256" key="2">
    <source>
        <dbReference type="ARBA" id="ARBA00022475"/>
    </source>
</evidence>
<evidence type="ECO:0000313" key="10">
    <source>
        <dbReference type="Proteomes" id="UP000077339"/>
    </source>
</evidence>
<dbReference type="OrthoDB" id="9804143at2"/>
<proteinExistence type="predicted"/>
<dbReference type="GO" id="GO:0034204">
    <property type="term" value="P:lipid translocation"/>
    <property type="evidence" value="ECO:0007669"/>
    <property type="project" value="TreeGrafter"/>
</dbReference>
<dbReference type="AlphaFoldDB" id="A0A176JZW7"/>
<feature type="transmembrane region" description="Helical" evidence="8">
    <location>
        <begin position="95"/>
        <end position="114"/>
    </location>
</feature>
<dbReference type="GO" id="GO:0009252">
    <property type="term" value="P:peptidoglycan biosynthetic process"/>
    <property type="evidence" value="ECO:0007669"/>
    <property type="project" value="UniProtKB-KW"/>
</dbReference>
<evidence type="ECO:0000256" key="6">
    <source>
        <dbReference type="ARBA" id="ARBA00022989"/>
    </source>
</evidence>
<comment type="subcellular location">
    <subcellularLocation>
        <location evidence="1">Cell membrane</location>
        <topology evidence="1">Multi-pass membrane protein</topology>
    </subcellularLocation>
</comment>
<dbReference type="InterPro" id="IPR004268">
    <property type="entry name" value="MurJ"/>
</dbReference>
<dbReference type="PATRIC" id="fig|1453497.3.peg.272"/>